<dbReference type="InterPro" id="IPR051786">
    <property type="entry name" value="ASN_synthetase/amidase"/>
</dbReference>
<evidence type="ECO:0000256" key="2">
    <source>
        <dbReference type="ARBA" id="ARBA00005752"/>
    </source>
</evidence>
<evidence type="ECO:0000313" key="10">
    <source>
        <dbReference type="Proteomes" id="UP001327219"/>
    </source>
</evidence>
<dbReference type="EC" id="6.3.5.4" evidence="3"/>
<evidence type="ECO:0000313" key="9">
    <source>
        <dbReference type="EMBL" id="WPX96594.1"/>
    </source>
</evidence>
<keyword evidence="10" id="KW-1185">Reference proteome</keyword>
<evidence type="ECO:0000256" key="6">
    <source>
        <dbReference type="ARBA" id="ARBA00022962"/>
    </source>
</evidence>
<dbReference type="PANTHER" id="PTHR43284">
    <property type="entry name" value="ASPARAGINE SYNTHETASE (GLUTAMINE-HYDROLYZING)"/>
    <property type="match status" value="1"/>
</dbReference>
<gene>
    <name evidence="9" type="ORF">Bandiella_00711</name>
</gene>
<proteinExistence type="inferred from homology"/>
<keyword evidence="6" id="KW-0315">Glutamine amidotransferase</keyword>
<evidence type="ECO:0000256" key="5">
    <source>
        <dbReference type="ARBA" id="ARBA00022840"/>
    </source>
</evidence>
<organism evidence="9 10">
    <name type="scientific">Candidatus Bandiella euplotis</name>
    <dbReference type="NCBI Taxonomy" id="1664265"/>
    <lineage>
        <taxon>Bacteria</taxon>
        <taxon>Pseudomonadati</taxon>
        <taxon>Pseudomonadota</taxon>
        <taxon>Alphaproteobacteria</taxon>
        <taxon>Rickettsiales</taxon>
        <taxon>Candidatus Midichloriaceae</taxon>
        <taxon>Candidatus Bandiella</taxon>
    </lineage>
</organism>
<comment type="catalytic activity">
    <reaction evidence="7">
        <text>L-aspartate + L-glutamine + ATP + H2O = L-asparagine + L-glutamate + AMP + diphosphate + H(+)</text>
        <dbReference type="Rhea" id="RHEA:12228"/>
        <dbReference type="ChEBI" id="CHEBI:15377"/>
        <dbReference type="ChEBI" id="CHEBI:15378"/>
        <dbReference type="ChEBI" id="CHEBI:29985"/>
        <dbReference type="ChEBI" id="CHEBI:29991"/>
        <dbReference type="ChEBI" id="CHEBI:30616"/>
        <dbReference type="ChEBI" id="CHEBI:33019"/>
        <dbReference type="ChEBI" id="CHEBI:58048"/>
        <dbReference type="ChEBI" id="CHEBI:58359"/>
        <dbReference type="ChEBI" id="CHEBI:456215"/>
        <dbReference type="EC" id="6.3.5.4"/>
    </reaction>
</comment>
<dbReference type="Pfam" id="PF13537">
    <property type="entry name" value="GATase_7"/>
    <property type="match status" value="1"/>
</dbReference>
<evidence type="ECO:0000256" key="3">
    <source>
        <dbReference type="ARBA" id="ARBA00012737"/>
    </source>
</evidence>
<dbReference type="CDD" id="cd00712">
    <property type="entry name" value="AsnB"/>
    <property type="match status" value="1"/>
</dbReference>
<accession>A0ABZ0UKE5</accession>
<comment type="pathway">
    <text evidence="1">Amino-acid biosynthesis; L-asparagine biosynthesis; L-asparagine from L-aspartate (L-Gln route): step 1/1.</text>
</comment>
<name>A0ABZ0UKE5_9RICK</name>
<evidence type="ECO:0000256" key="4">
    <source>
        <dbReference type="ARBA" id="ARBA00022741"/>
    </source>
</evidence>
<dbReference type="Gene3D" id="3.40.50.620">
    <property type="entry name" value="HUPs"/>
    <property type="match status" value="1"/>
</dbReference>
<dbReference type="Pfam" id="PF00733">
    <property type="entry name" value="Asn_synthase"/>
    <property type="match status" value="2"/>
</dbReference>
<dbReference type="InterPro" id="IPR014729">
    <property type="entry name" value="Rossmann-like_a/b/a_fold"/>
</dbReference>
<dbReference type="InterPro" id="IPR033738">
    <property type="entry name" value="AsnB_N"/>
</dbReference>
<dbReference type="PIRSF" id="PIRSF001589">
    <property type="entry name" value="Asn_synthetase_glu-h"/>
    <property type="match status" value="1"/>
</dbReference>
<dbReference type="CDD" id="cd01991">
    <property type="entry name" value="Asn_synthase_B_C"/>
    <property type="match status" value="1"/>
</dbReference>
<dbReference type="PROSITE" id="PS51278">
    <property type="entry name" value="GATASE_TYPE_2"/>
    <property type="match status" value="1"/>
</dbReference>
<feature type="domain" description="Glutamine amidotransferase type-2" evidence="8">
    <location>
        <begin position="2"/>
        <end position="186"/>
    </location>
</feature>
<dbReference type="Proteomes" id="UP001327219">
    <property type="component" value="Chromosome"/>
</dbReference>
<keyword evidence="4" id="KW-0547">Nucleotide-binding</keyword>
<dbReference type="PANTHER" id="PTHR43284:SF1">
    <property type="entry name" value="ASPARAGINE SYNTHETASE"/>
    <property type="match status" value="1"/>
</dbReference>
<evidence type="ECO:0000259" key="8">
    <source>
        <dbReference type="PROSITE" id="PS51278"/>
    </source>
</evidence>
<keyword evidence="5" id="KW-0067">ATP-binding</keyword>
<evidence type="ECO:0000256" key="1">
    <source>
        <dbReference type="ARBA" id="ARBA00005187"/>
    </source>
</evidence>
<protein>
    <recommendedName>
        <fullName evidence="3">asparagine synthase (glutamine-hydrolyzing)</fullName>
        <ecNumber evidence="3">6.3.5.4</ecNumber>
    </recommendedName>
</protein>
<dbReference type="InterPro" id="IPR001962">
    <property type="entry name" value="Asn_synthase"/>
</dbReference>
<reference evidence="9 10" key="1">
    <citation type="submission" date="2022-11" db="EMBL/GenBank/DDBJ databases">
        <title>Host association and intracellularity evolved multiple times independently in the Rickettsiales.</title>
        <authorList>
            <person name="Castelli M."/>
            <person name="Nardi T."/>
            <person name="Gammuto L."/>
            <person name="Bellinzona G."/>
            <person name="Sabaneyeva E."/>
            <person name="Potekhin A."/>
            <person name="Serra V."/>
            <person name="Petroni G."/>
            <person name="Sassera D."/>
        </authorList>
    </citation>
    <scope>NUCLEOTIDE SEQUENCE [LARGE SCALE GENOMIC DNA]</scope>
    <source>
        <strain evidence="9 10">NDG2</strain>
    </source>
</reference>
<dbReference type="Gene3D" id="3.60.20.10">
    <property type="entry name" value="Glutamine Phosphoribosylpyrophosphate, subunit 1, domain 1"/>
    <property type="match status" value="1"/>
</dbReference>
<dbReference type="SUPFAM" id="SSF52402">
    <property type="entry name" value="Adenine nucleotide alpha hydrolases-like"/>
    <property type="match status" value="1"/>
</dbReference>
<dbReference type="EMBL" id="CP110820">
    <property type="protein sequence ID" value="WPX96594.1"/>
    <property type="molecule type" value="Genomic_DNA"/>
</dbReference>
<dbReference type="RefSeq" id="WP_323733340.1">
    <property type="nucleotide sequence ID" value="NZ_CP110820.1"/>
</dbReference>
<dbReference type="InterPro" id="IPR006426">
    <property type="entry name" value="Asn_synth_AEB"/>
</dbReference>
<sequence>MCGISGIVGQDANATFLKKLLEPISHRGEVKYRDETLVLSGVAVGAHRLAIVGEPTGKQPKQSQDQKICSVFNGEIYNHAELRQELTKSGPFLSLCDSEVVLRSYSEWGENFVQYLDGKYAIAIYDDEKKALIMVRDPMGVKPLYYAKYKDSWIFSSEAKSLTSIQDEHLEIHELEPGTIWINGITTRYFTPPHFCQGQSSDLPTSAYIPELSDYLTQAVKKRIPEEASSVACLLSGGIDSSIITYLASKIHPRVVAYTLAAHNTPSSDLQAAQILCDRLKIEHIIVSPPIKEMQDFYLQKGVYMTESFEPVLVRNAVSYNFVCRKIVEDGFKYCLCGEGADELFGGYDFVREVDVSDQDKIIWHSLSIIHKTYLHMADRASMYTTLEARVPYMDKNLVSFCLSLPPKARINGDINKAILRELFQDELPESITSRRKSGMNEGAGFGINSSKESIYHNAVKDYYEQNPRAYDEDMALCQKKASHVSVDWSSIEEIYNLAQFIKLGFIKQSVSQR</sequence>
<dbReference type="SUPFAM" id="SSF56235">
    <property type="entry name" value="N-terminal nucleophile aminohydrolases (Ntn hydrolases)"/>
    <property type="match status" value="1"/>
</dbReference>
<comment type="similarity">
    <text evidence="2">Belongs to the asparagine synthetase family.</text>
</comment>
<dbReference type="InterPro" id="IPR029055">
    <property type="entry name" value="Ntn_hydrolases_N"/>
</dbReference>
<dbReference type="InterPro" id="IPR017932">
    <property type="entry name" value="GATase_2_dom"/>
</dbReference>
<evidence type="ECO:0000256" key="7">
    <source>
        <dbReference type="ARBA" id="ARBA00048741"/>
    </source>
</evidence>